<dbReference type="InterPro" id="IPR036513">
    <property type="entry name" value="STAS_dom_sf"/>
</dbReference>
<dbReference type="InterPro" id="IPR001902">
    <property type="entry name" value="SLC26A/SulP_fam"/>
</dbReference>
<dbReference type="Pfam" id="PF01740">
    <property type="entry name" value="STAS"/>
    <property type="match status" value="1"/>
</dbReference>
<feature type="transmembrane region" description="Helical" evidence="5">
    <location>
        <begin position="234"/>
        <end position="253"/>
    </location>
</feature>
<sequence>MCPLRTRPLLNQDTAVHVFFIWKINKWKHLHIIKMKVLRDTMELLSARGRSVWERMKASFWYEALKKKLPILVWLPRYSVKWLQMDLIAGMTVGLTVVPQALAYAEVAGLPVQYGLYSSFIGCFIYCLLGTSKDVTLGPTAIMSLLCASYIGHDPVQAVLLTFLCGFIQLVMAIMHLGFLLDFISYPVIKGFTSSAALTIGFGQVKNILGLHDIPQQFFLQFYYTFRNIYETRVGDLILGLTSIALLVVLKVMKDSLAPTDEDTAVVVKVCRMVVWFFATARNAFVVVAAALVAYACELSGTKVFTLTGKTTQGLPPFKPPQFYEDTGNESLPFSEMVKDLGGGLAVIPLMGLLESLAIAKVFASQNEYRIDSNQELLAIGVTNLLGSFFSAYPVTGSFGRTAVNSQTGVCTPAGGIVTGVIVLLSLAFLMPLFYYIPKAALAAVIICAVAPMFDYKVVKTLWKVKKLDLLPFLLTFFMCFWEIQYGIVAGIILSGFMLLYKVARPKLEVSDHGVLVIVLDSGLNFPSAEYLSDTLYRQALLVSRPRSVILDCRHVSSIDYTVVNEIQDLLQQFRLNKVSLIFSGLRIVILEVLLAADLKGLEHTESVEEALQSLSEHHIVQEHDQSLC</sequence>
<feature type="transmembrane region" description="Helical" evidence="5">
    <location>
        <begin position="441"/>
        <end position="459"/>
    </location>
</feature>
<organism evidence="7 8">
    <name type="scientific">Huso huso</name>
    <name type="common">Beluga</name>
    <name type="synonym">Acipenser huso</name>
    <dbReference type="NCBI Taxonomy" id="61971"/>
    <lineage>
        <taxon>Eukaryota</taxon>
        <taxon>Metazoa</taxon>
        <taxon>Chordata</taxon>
        <taxon>Craniata</taxon>
        <taxon>Vertebrata</taxon>
        <taxon>Euteleostomi</taxon>
        <taxon>Actinopterygii</taxon>
        <taxon>Chondrostei</taxon>
        <taxon>Acipenseriformes</taxon>
        <taxon>Acipenseridae</taxon>
        <taxon>Huso</taxon>
    </lineage>
</organism>
<evidence type="ECO:0000256" key="3">
    <source>
        <dbReference type="ARBA" id="ARBA00022989"/>
    </source>
</evidence>
<feature type="domain" description="STAS" evidence="6">
    <location>
        <begin position="514"/>
        <end position="629"/>
    </location>
</feature>
<evidence type="ECO:0000313" key="7">
    <source>
        <dbReference type="EMBL" id="KAK6478258.1"/>
    </source>
</evidence>
<evidence type="ECO:0000256" key="5">
    <source>
        <dbReference type="SAM" id="Phobius"/>
    </source>
</evidence>
<feature type="transmembrane region" description="Helical" evidence="5">
    <location>
        <begin position="87"/>
        <end position="105"/>
    </location>
</feature>
<reference evidence="7 8" key="1">
    <citation type="submission" date="2021-05" db="EMBL/GenBank/DDBJ databases">
        <authorList>
            <person name="Zahm M."/>
            <person name="Klopp C."/>
            <person name="Cabau C."/>
            <person name="Kuhl H."/>
            <person name="Suciu R."/>
            <person name="Ciorpac M."/>
            <person name="Holostenco D."/>
            <person name="Gessner J."/>
            <person name="Wuertz S."/>
            <person name="Hohne C."/>
            <person name="Stock M."/>
            <person name="Gislard M."/>
            <person name="Lluch J."/>
            <person name="Milhes M."/>
            <person name="Lampietro C."/>
            <person name="Lopez Roques C."/>
            <person name="Donnadieu C."/>
            <person name="Du K."/>
            <person name="Schartl M."/>
            <person name="Guiguen Y."/>
        </authorList>
    </citation>
    <scope>NUCLEOTIDE SEQUENCE [LARGE SCALE GENOMIC DNA]</scope>
    <source>
        <strain evidence="7">Hh-F2</strain>
        <tissue evidence="7">Blood</tissue>
    </source>
</reference>
<comment type="caution">
    <text evidence="7">The sequence shown here is derived from an EMBL/GenBank/DDBJ whole genome shotgun (WGS) entry which is preliminary data.</text>
</comment>
<dbReference type="InterPro" id="IPR002645">
    <property type="entry name" value="STAS_dom"/>
</dbReference>
<evidence type="ECO:0000256" key="1">
    <source>
        <dbReference type="ARBA" id="ARBA00004141"/>
    </source>
</evidence>
<feature type="transmembrane region" description="Helical" evidence="5">
    <location>
        <begin position="414"/>
        <end position="434"/>
    </location>
</feature>
<dbReference type="PROSITE" id="PS01130">
    <property type="entry name" value="SLC26A"/>
    <property type="match status" value="1"/>
</dbReference>
<evidence type="ECO:0000256" key="4">
    <source>
        <dbReference type="ARBA" id="ARBA00023136"/>
    </source>
</evidence>
<evidence type="ECO:0000256" key="2">
    <source>
        <dbReference type="ARBA" id="ARBA00022692"/>
    </source>
</evidence>
<comment type="subcellular location">
    <subcellularLocation>
        <location evidence="1">Membrane</location>
        <topology evidence="1">Multi-pass membrane protein</topology>
    </subcellularLocation>
</comment>
<feature type="transmembrane region" description="Helical" evidence="5">
    <location>
        <begin position="376"/>
        <end position="394"/>
    </location>
</feature>
<keyword evidence="3 5" id="KW-1133">Transmembrane helix</keyword>
<accession>A0ABR0Z0M1</accession>
<dbReference type="EMBL" id="JAHFZB010000019">
    <property type="protein sequence ID" value="KAK6478258.1"/>
    <property type="molecule type" value="Genomic_DNA"/>
</dbReference>
<evidence type="ECO:0000259" key="6">
    <source>
        <dbReference type="PROSITE" id="PS50801"/>
    </source>
</evidence>
<dbReference type="CDD" id="cd07042">
    <property type="entry name" value="STAS_SulP_like_sulfate_transporter"/>
    <property type="match status" value="1"/>
</dbReference>
<keyword evidence="2 5" id="KW-0812">Transmembrane</keyword>
<feature type="transmembrane region" description="Helical" evidence="5">
    <location>
        <begin position="341"/>
        <end position="364"/>
    </location>
</feature>
<dbReference type="Gene3D" id="3.30.750.24">
    <property type="entry name" value="STAS domain"/>
    <property type="match status" value="1"/>
</dbReference>
<dbReference type="Proteomes" id="UP001369086">
    <property type="component" value="Unassembled WGS sequence"/>
</dbReference>
<protein>
    <submittedName>
        <fullName evidence="7">Sodium-independent sulfate anion transporter</fullName>
    </submittedName>
</protein>
<dbReference type="InterPro" id="IPR011547">
    <property type="entry name" value="SLC26A/SulP_dom"/>
</dbReference>
<name>A0ABR0Z0M1_HUSHU</name>
<feature type="transmembrane region" description="Helical" evidence="5">
    <location>
        <begin position="136"/>
        <end position="153"/>
    </location>
</feature>
<proteinExistence type="predicted"/>
<feature type="transmembrane region" description="Helical" evidence="5">
    <location>
        <begin position="471"/>
        <end position="501"/>
    </location>
</feature>
<dbReference type="PANTHER" id="PTHR11814">
    <property type="entry name" value="SULFATE TRANSPORTER"/>
    <property type="match status" value="1"/>
</dbReference>
<keyword evidence="8" id="KW-1185">Reference proteome</keyword>
<feature type="transmembrane region" description="Helical" evidence="5">
    <location>
        <begin position="159"/>
        <end position="184"/>
    </location>
</feature>
<dbReference type="PROSITE" id="PS50801">
    <property type="entry name" value="STAS"/>
    <property type="match status" value="1"/>
</dbReference>
<dbReference type="InterPro" id="IPR018045">
    <property type="entry name" value="S04_transporter_CS"/>
</dbReference>
<keyword evidence="4 5" id="KW-0472">Membrane</keyword>
<dbReference type="Pfam" id="PF00916">
    <property type="entry name" value="Sulfate_transp"/>
    <property type="match status" value="1"/>
</dbReference>
<gene>
    <name evidence="7" type="ORF">HHUSO_G20543</name>
</gene>
<feature type="transmembrane region" description="Helical" evidence="5">
    <location>
        <begin position="274"/>
        <end position="296"/>
    </location>
</feature>
<dbReference type="SUPFAM" id="SSF52091">
    <property type="entry name" value="SpoIIaa-like"/>
    <property type="match status" value="1"/>
</dbReference>
<dbReference type="NCBIfam" id="TIGR00815">
    <property type="entry name" value="sulP"/>
    <property type="match status" value="1"/>
</dbReference>
<evidence type="ECO:0000313" key="8">
    <source>
        <dbReference type="Proteomes" id="UP001369086"/>
    </source>
</evidence>